<dbReference type="Proteomes" id="UP000639643">
    <property type="component" value="Unassembled WGS sequence"/>
</dbReference>
<sequence>MGCEAQLRLYPVGTSHLVISRRAVPKQGQQLSFSSHVRYHTRGHLEAQDKAVGTIVTMEFWRPPLTKLNISMDRDGWGALVPSCHGTITNDNGSALLINKLSRYRTAAAAQARPVETK</sequence>
<comment type="caution">
    <text evidence="1">The sequence shown here is derived from an EMBL/GenBank/DDBJ whole genome shotgun (WGS) entry which is preliminary data.</text>
</comment>
<dbReference type="EMBL" id="WIGM01000531">
    <property type="protein sequence ID" value="KAF6822712.1"/>
    <property type="molecule type" value="Genomic_DNA"/>
</dbReference>
<evidence type="ECO:0000313" key="2">
    <source>
        <dbReference type="Proteomes" id="UP000639643"/>
    </source>
</evidence>
<keyword evidence="2" id="KW-1185">Reference proteome</keyword>
<name>A0A8H6K0U7_9PEZI</name>
<evidence type="ECO:0000313" key="1">
    <source>
        <dbReference type="EMBL" id="KAF6822712.1"/>
    </source>
</evidence>
<proteinExistence type="predicted"/>
<accession>A0A8H6K0U7</accession>
<reference evidence="1" key="1">
    <citation type="journal article" date="2020" name="Phytopathology">
        <title>Genome Sequence Resources of Colletotrichum truncatum, C. plurivorum, C. musicola, and C. sojae: Four Species Pathogenic to Soybean (Glycine max).</title>
        <authorList>
            <person name="Rogerio F."/>
            <person name="Boufleur T.R."/>
            <person name="Ciampi-Guillardi M."/>
            <person name="Sukno S.A."/>
            <person name="Thon M.R."/>
            <person name="Massola Junior N.S."/>
            <person name="Baroncelli R."/>
        </authorList>
    </citation>
    <scope>NUCLEOTIDE SEQUENCE</scope>
    <source>
        <strain evidence="1">LFN0074</strain>
    </source>
</reference>
<protein>
    <submittedName>
        <fullName evidence="1">Uncharacterized protein</fullName>
    </submittedName>
</protein>
<gene>
    <name evidence="1" type="ORF">CMUS01_10975</name>
</gene>
<dbReference type="AlphaFoldDB" id="A0A8H6K0U7"/>
<organism evidence="1 2">
    <name type="scientific">Colletotrichum musicola</name>
    <dbReference type="NCBI Taxonomy" id="2175873"/>
    <lineage>
        <taxon>Eukaryota</taxon>
        <taxon>Fungi</taxon>
        <taxon>Dikarya</taxon>
        <taxon>Ascomycota</taxon>
        <taxon>Pezizomycotina</taxon>
        <taxon>Sordariomycetes</taxon>
        <taxon>Hypocreomycetidae</taxon>
        <taxon>Glomerellales</taxon>
        <taxon>Glomerellaceae</taxon>
        <taxon>Colletotrichum</taxon>
        <taxon>Colletotrichum orchidearum species complex</taxon>
    </lineage>
</organism>